<keyword evidence="5 7" id="KW-1133">Transmembrane helix</keyword>
<keyword evidence="4 7" id="KW-0812">Transmembrane</keyword>
<name>A0A2A4Z518_9PROT</name>
<keyword evidence="6 7" id="KW-0472">Membrane</keyword>
<protein>
    <recommendedName>
        <fullName evidence="9">Malonate transporter</fullName>
    </recommendedName>
</protein>
<evidence type="ECO:0000256" key="4">
    <source>
        <dbReference type="ARBA" id="ARBA00022692"/>
    </source>
</evidence>
<dbReference type="GO" id="GO:0016020">
    <property type="term" value="C:membrane"/>
    <property type="evidence" value="ECO:0007669"/>
    <property type="project" value="UniProtKB-SubCell"/>
</dbReference>
<proteinExistence type="predicted"/>
<organism evidence="8">
    <name type="scientific">OCS116 cluster bacterium</name>
    <dbReference type="NCBI Taxonomy" id="2030921"/>
    <lineage>
        <taxon>Bacteria</taxon>
        <taxon>Pseudomonadati</taxon>
        <taxon>Pseudomonadota</taxon>
        <taxon>Alphaproteobacteria</taxon>
        <taxon>OCS116 cluster</taxon>
    </lineage>
</organism>
<evidence type="ECO:0000256" key="6">
    <source>
        <dbReference type="ARBA" id="ARBA00023136"/>
    </source>
</evidence>
<accession>A0A2A4Z518</accession>
<dbReference type="AlphaFoldDB" id="A0A2A4Z518"/>
<feature type="transmembrane region" description="Helical" evidence="7">
    <location>
        <begin position="199"/>
        <end position="217"/>
    </location>
</feature>
<keyword evidence="3" id="KW-1003">Cell membrane</keyword>
<feature type="transmembrane region" description="Helical" evidence="7">
    <location>
        <begin position="289"/>
        <end position="308"/>
    </location>
</feature>
<dbReference type="Pfam" id="PF03547">
    <property type="entry name" value="Mem_trans"/>
    <property type="match status" value="1"/>
</dbReference>
<dbReference type="PANTHER" id="PTHR36838">
    <property type="entry name" value="AUXIN EFFLUX CARRIER FAMILY PROTEIN"/>
    <property type="match status" value="1"/>
</dbReference>
<feature type="transmembrane region" description="Helical" evidence="7">
    <location>
        <begin position="95"/>
        <end position="119"/>
    </location>
</feature>
<reference key="1">
    <citation type="submission" date="2017-08" db="EMBL/GenBank/DDBJ databases">
        <title>A dynamic microbial community with high functional redundancy inhabits the cold, oxic subseafloor aquifer.</title>
        <authorList>
            <person name="Tully B.J."/>
            <person name="Wheat C.G."/>
            <person name="Glazer B.T."/>
            <person name="Huber J.A."/>
        </authorList>
    </citation>
    <scope>NUCLEOTIDE SEQUENCE [LARGE SCALE GENOMIC DNA]</scope>
</reference>
<dbReference type="PANTHER" id="PTHR36838:SF3">
    <property type="entry name" value="TRANSPORTER AUXIN EFFLUX CARRIER EC FAMILY"/>
    <property type="match status" value="1"/>
</dbReference>
<evidence type="ECO:0000256" key="5">
    <source>
        <dbReference type="ARBA" id="ARBA00022989"/>
    </source>
</evidence>
<feature type="transmembrane region" description="Helical" evidence="7">
    <location>
        <begin position="69"/>
        <end position="88"/>
    </location>
</feature>
<evidence type="ECO:0000256" key="7">
    <source>
        <dbReference type="SAM" id="Phobius"/>
    </source>
</evidence>
<gene>
    <name evidence="8" type="ORF">COB13_07365</name>
</gene>
<dbReference type="InterPro" id="IPR004776">
    <property type="entry name" value="Mem_transp_PIN-like"/>
</dbReference>
<evidence type="ECO:0000256" key="3">
    <source>
        <dbReference type="ARBA" id="ARBA00022475"/>
    </source>
</evidence>
<comment type="subcellular location">
    <subcellularLocation>
        <location evidence="1">Membrane</location>
        <topology evidence="1">Multi-pass membrane protein</topology>
    </subcellularLocation>
</comment>
<feature type="unsure residue" description="D or N" evidence="8">
    <location>
        <position position="33"/>
    </location>
</feature>
<feature type="transmembrane region" description="Helical" evidence="7">
    <location>
        <begin position="125"/>
        <end position="146"/>
    </location>
</feature>
<evidence type="ECO:0000256" key="2">
    <source>
        <dbReference type="ARBA" id="ARBA00022448"/>
    </source>
</evidence>
<evidence type="ECO:0008006" key="9">
    <source>
        <dbReference type="Google" id="ProtNLM"/>
    </source>
</evidence>
<feature type="transmembrane region" description="Helical" evidence="7">
    <location>
        <begin position="224"/>
        <end position="251"/>
    </location>
</feature>
<keyword evidence="2" id="KW-0813">Transport</keyword>
<comment type="caution">
    <text evidence="8">The sequence shown here is derived from an EMBL/GenBank/DDBJ whole genome shotgun (WGS) entry which is preliminary data.</text>
</comment>
<reference evidence="8" key="2">
    <citation type="journal article" date="2018" name="ISME J.">
        <title>A dynamic microbial community with high functional redundancy inhabits the cold, oxic subseafloor aquifer.</title>
        <authorList>
            <person name="Tully B.J."/>
            <person name="Wheat C.G."/>
            <person name="Glazer B.T."/>
            <person name="Huber J.A."/>
        </authorList>
    </citation>
    <scope>NUCLEOTIDE SEQUENCE</scope>
    <source>
        <strain evidence="8">NORP83</strain>
    </source>
</reference>
<sequence length="310" mass="33999">MSFIFSVIAPVFLLMLLGYGLVRAHYFPSEGVDALTRFVNNIAAPVLLFRAISSMEFGEAFRIEYVGPYYIAAIFIFFLGIFIARSLFKRRPGEAVAVAFSGCFINGLLIGLPVIQRAYGDEGMVLMLTVLGIHAPILYTVGMITMELQRRDAQPLGQTLKIAAKNIATQPIVIGISLGFLSNIIGFEMPGILDVTTEMLARAVLPCALFGIGGALVQYKLSSVWLQACVFATLKLMVQPFIVWLILIKILDAPLDIARIFILLASMPAGVNTYIFATYYNRGVNVASNVLLISTAAGFLTISFWLWFLS</sequence>
<dbReference type="GO" id="GO:0055085">
    <property type="term" value="P:transmembrane transport"/>
    <property type="evidence" value="ECO:0007669"/>
    <property type="project" value="InterPro"/>
</dbReference>
<feature type="transmembrane region" description="Helical" evidence="7">
    <location>
        <begin position="257"/>
        <end position="277"/>
    </location>
</feature>
<feature type="transmembrane region" description="Helical" evidence="7">
    <location>
        <begin position="167"/>
        <end position="187"/>
    </location>
</feature>
<evidence type="ECO:0000256" key="1">
    <source>
        <dbReference type="ARBA" id="ARBA00004141"/>
    </source>
</evidence>
<evidence type="ECO:0000313" key="8">
    <source>
        <dbReference type="EMBL" id="PCJ01668.1"/>
    </source>
</evidence>
<dbReference type="EMBL" id="NVUS01000007">
    <property type="protein sequence ID" value="PCJ01668.1"/>
    <property type="molecule type" value="Genomic_DNA"/>
</dbReference>